<keyword evidence="3" id="KW-0731">Sigma factor</keyword>
<evidence type="ECO:0000256" key="3">
    <source>
        <dbReference type="ARBA" id="ARBA00023082"/>
    </source>
</evidence>
<dbReference type="PANTHER" id="PTHR43133:SF46">
    <property type="entry name" value="RNA POLYMERASE SIGMA-70 FACTOR ECF SUBFAMILY"/>
    <property type="match status" value="1"/>
</dbReference>
<keyword evidence="2" id="KW-0805">Transcription regulation</keyword>
<reference evidence="8" key="1">
    <citation type="submission" date="2016-04" db="EMBL/GenBank/DDBJ databases">
        <authorList>
            <person name="Chen L."/>
            <person name="Zhuang W."/>
            <person name="Wang G."/>
        </authorList>
    </citation>
    <scope>NUCLEOTIDE SEQUENCE [LARGE SCALE GENOMIC DNA]</scope>
    <source>
        <strain evidence="8">17621</strain>
    </source>
</reference>
<dbReference type="SUPFAM" id="SSF88659">
    <property type="entry name" value="Sigma3 and sigma4 domains of RNA polymerase sigma factors"/>
    <property type="match status" value="1"/>
</dbReference>
<dbReference type="GO" id="GO:0003677">
    <property type="term" value="F:DNA binding"/>
    <property type="evidence" value="ECO:0007669"/>
    <property type="project" value="InterPro"/>
</dbReference>
<evidence type="ECO:0000256" key="4">
    <source>
        <dbReference type="ARBA" id="ARBA00023163"/>
    </source>
</evidence>
<protein>
    <submittedName>
        <fullName evidence="7">Uncharacterized protein</fullName>
    </submittedName>
</protein>
<dbReference type="Gene3D" id="1.10.10.10">
    <property type="entry name" value="Winged helix-like DNA-binding domain superfamily/Winged helix DNA-binding domain"/>
    <property type="match status" value="1"/>
</dbReference>
<dbReference type="InterPro" id="IPR013325">
    <property type="entry name" value="RNA_pol_sigma_r2"/>
</dbReference>
<feature type="domain" description="RNA polymerase sigma-70 region 2" evidence="5">
    <location>
        <begin position="27"/>
        <end position="92"/>
    </location>
</feature>
<gene>
    <name evidence="7" type="ORF">A4H97_08135</name>
</gene>
<dbReference type="CDD" id="cd06171">
    <property type="entry name" value="Sigma70_r4"/>
    <property type="match status" value="1"/>
</dbReference>
<dbReference type="SUPFAM" id="SSF88946">
    <property type="entry name" value="Sigma2 domain of RNA polymerase sigma factors"/>
    <property type="match status" value="1"/>
</dbReference>
<evidence type="ECO:0000256" key="2">
    <source>
        <dbReference type="ARBA" id="ARBA00023015"/>
    </source>
</evidence>
<dbReference type="InterPro" id="IPR039425">
    <property type="entry name" value="RNA_pol_sigma-70-like"/>
</dbReference>
<evidence type="ECO:0000313" key="7">
    <source>
        <dbReference type="EMBL" id="OQP47452.1"/>
    </source>
</evidence>
<keyword evidence="4" id="KW-0804">Transcription</keyword>
<dbReference type="InterPro" id="IPR014284">
    <property type="entry name" value="RNA_pol_sigma-70_dom"/>
</dbReference>
<dbReference type="PANTHER" id="PTHR43133">
    <property type="entry name" value="RNA POLYMERASE ECF-TYPE SIGMA FACTO"/>
    <property type="match status" value="1"/>
</dbReference>
<feature type="domain" description="RNA polymerase sigma factor 70 region 4 type 2" evidence="6">
    <location>
        <begin position="125"/>
        <end position="175"/>
    </location>
</feature>
<dbReference type="GO" id="GO:0006352">
    <property type="term" value="P:DNA-templated transcription initiation"/>
    <property type="evidence" value="ECO:0007669"/>
    <property type="project" value="InterPro"/>
</dbReference>
<dbReference type="InterPro" id="IPR013249">
    <property type="entry name" value="RNA_pol_sigma70_r4_t2"/>
</dbReference>
<dbReference type="Pfam" id="PF04542">
    <property type="entry name" value="Sigma70_r2"/>
    <property type="match status" value="1"/>
</dbReference>
<comment type="similarity">
    <text evidence="1">Belongs to the sigma-70 factor family. ECF subfamily.</text>
</comment>
<proteinExistence type="inferred from homology"/>
<dbReference type="InterPro" id="IPR013324">
    <property type="entry name" value="RNA_pol_sigma_r3/r4-like"/>
</dbReference>
<evidence type="ECO:0000313" key="8">
    <source>
        <dbReference type="Proteomes" id="UP000192610"/>
    </source>
</evidence>
<dbReference type="InterPro" id="IPR036388">
    <property type="entry name" value="WH-like_DNA-bd_sf"/>
</dbReference>
<dbReference type="InterPro" id="IPR007627">
    <property type="entry name" value="RNA_pol_sigma70_r2"/>
</dbReference>
<keyword evidence="8" id="KW-1185">Reference proteome</keyword>
<dbReference type="Pfam" id="PF08281">
    <property type="entry name" value="Sigma70_r4_2"/>
    <property type="match status" value="1"/>
</dbReference>
<evidence type="ECO:0000259" key="5">
    <source>
        <dbReference type="Pfam" id="PF04542"/>
    </source>
</evidence>
<comment type="caution">
    <text evidence="7">The sequence shown here is derived from an EMBL/GenBank/DDBJ whole genome shotgun (WGS) entry which is preliminary data.</text>
</comment>
<dbReference type="STRING" id="354355.SAMN05660816_01653"/>
<name>A0A1V9EN41_9BACT</name>
<dbReference type="Gene3D" id="1.10.1740.10">
    <property type="match status" value="1"/>
</dbReference>
<dbReference type="Proteomes" id="UP000192610">
    <property type="component" value="Unassembled WGS sequence"/>
</dbReference>
<organism evidence="7 8">
    <name type="scientific">Niastella yeongjuensis</name>
    <dbReference type="NCBI Taxonomy" id="354355"/>
    <lineage>
        <taxon>Bacteria</taxon>
        <taxon>Pseudomonadati</taxon>
        <taxon>Bacteroidota</taxon>
        <taxon>Chitinophagia</taxon>
        <taxon>Chitinophagales</taxon>
        <taxon>Chitinophagaceae</taxon>
        <taxon>Niastella</taxon>
    </lineage>
</organism>
<evidence type="ECO:0000256" key="1">
    <source>
        <dbReference type="ARBA" id="ARBA00010641"/>
    </source>
</evidence>
<dbReference type="NCBIfam" id="TIGR02937">
    <property type="entry name" value="sigma70-ECF"/>
    <property type="match status" value="1"/>
</dbReference>
<sequence length="198" mass="22593">MSYNALYNEKELLQNIAQGDERAFFSFYDHYSALLRPFLFKYTRVESDVEEIVQETFIKIWVNRDDLATIENVKAWVFKIASRTYLNYLKKAIREKKRNLIAGSGTAVETVTPFERTSVGEISAAIKQAIGKLSEQKKRVYAMSREQGLMPMEIAEKLGIPVGTVKNQLSAALKEIREHLIASGHGPVLIIYTLIKIF</sequence>
<dbReference type="AlphaFoldDB" id="A0A1V9EN41"/>
<accession>A0A1V9EN41</accession>
<dbReference type="GO" id="GO:0016987">
    <property type="term" value="F:sigma factor activity"/>
    <property type="evidence" value="ECO:0007669"/>
    <property type="project" value="UniProtKB-KW"/>
</dbReference>
<dbReference type="EMBL" id="LVXG01000023">
    <property type="protein sequence ID" value="OQP47452.1"/>
    <property type="molecule type" value="Genomic_DNA"/>
</dbReference>
<evidence type="ECO:0000259" key="6">
    <source>
        <dbReference type="Pfam" id="PF08281"/>
    </source>
</evidence>